<gene>
    <name evidence="4" type="ORF">SacmaDRAFT_3042</name>
</gene>
<keyword evidence="5" id="KW-1185">Reference proteome</keyword>
<feature type="chain" id="PRO_5039571545" evidence="3">
    <location>
        <begin position="23"/>
        <end position="222"/>
    </location>
</feature>
<dbReference type="InterPro" id="IPR023365">
    <property type="entry name" value="Sortase_dom-sf"/>
</dbReference>
<proteinExistence type="predicted"/>
<keyword evidence="1" id="KW-0378">Hydrolase</keyword>
<evidence type="ECO:0000256" key="2">
    <source>
        <dbReference type="SAM" id="MobiDB-lite"/>
    </source>
</evidence>
<dbReference type="OrthoDB" id="525039at2"/>
<dbReference type="SUPFAM" id="SSF63817">
    <property type="entry name" value="Sortase"/>
    <property type="match status" value="1"/>
</dbReference>
<dbReference type="RefSeq" id="WP_009154663.1">
    <property type="nucleotide sequence ID" value="NZ_CM001439.1"/>
</dbReference>
<sequence>MTRGFTARAGATWLGLAMVVTAGTGWLNTGSGPTEPAAFGDASPRGSVVNSPRAHGAAGTAPRQGPPGNSRPATAAVREVRLPERDVRIPVVAVGVAEDGTMRVPEDVRVAGWYRFGPKPGDPHGSAVISGHINDREQGRGAFGVLTEVAEGEPVVVTMADGTAVRYRVAARRTVDKGVAAMPRLFDRGGAPRLTLITCGGPLDRTTHDYRANIVVTAVPRS</sequence>
<dbReference type="eggNOG" id="COG3764">
    <property type="taxonomic scope" value="Bacteria"/>
</dbReference>
<dbReference type="HOGENOM" id="CLU_062592_3_1_11"/>
<dbReference type="Proteomes" id="UP000004926">
    <property type="component" value="Chromosome"/>
</dbReference>
<feature type="signal peptide" evidence="3">
    <location>
        <begin position="1"/>
        <end position="22"/>
    </location>
</feature>
<accession>H5X6Q7</accession>
<reference evidence="4 5" key="1">
    <citation type="journal article" date="2012" name="Stand. Genomic Sci.">
        <title>Genome sequence of the ocean sediment bacterium Saccharomonospora marina type strain (XMU15(T)).</title>
        <authorList>
            <person name="Klenk H.P."/>
            <person name="Lu M."/>
            <person name="Lucas S."/>
            <person name="Lapidus A."/>
            <person name="Copeland A."/>
            <person name="Pitluck S."/>
            <person name="Goodwin L.A."/>
            <person name="Han C."/>
            <person name="Tapia R."/>
            <person name="Brambilla E.M."/>
            <person name="Potter G."/>
            <person name="Land M."/>
            <person name="Ivanova N."/>
            <person name="Rohde M."/>
            <person name="Goker M."/>
            <person name="Detter J.C."/>
            <person name="Li W.J."/>
            <person name="Kyrpides N.C."/>
            <person name="Woyke T."/>
        </authorList>
    </citation>
    <scope>NUCLEOTIDE SEQUENCE [LARGE SCALE GENOMIC DNA]</scope>
    <source>
        <strain evidence="4 5">XMU15</strain>
    </source>
</reference>
<evidence type="ECO:0000313" key="5">
    <source>
        <dbReference type="Proteomes" id="UP000004926"/>
    </source>
</evidence>
<dbReference type="GO" id="GO:0016787">
    <property type="term" value="F:hydrolase activity"/>
    <property type="evidence" value="ECO:0007669"/>
    <property type="project" value="UniProtKB-KW"/>
</dbReference>
<evidence type="ECO:0000256" key="3">
    <source>
        <dbReference type="SAM" id="SignalP"/>
    </source>
</evidence>
<name>H5X6Q7_9PSEU</name>
<evidence type="ECO:0000256" key="1">
    <source>
        <dbReference type="ARBA" id="ARBA00022801"/>
    </source>
</evidence>
<dbReference type="Pfam" id="PF04203">
    <property type="entry name" value="Sortase"/>
    <property type="match status" value="1"/>
</dbReference>
<dbReference type="Gene3D" id="2.40.260.10">
    <property type="entry name" value="Sortase"/>
    <property type="match status" value="1"/>
</dbReference>
<evidence type="ECO:0000313" key="4">
    <source>
        <dbReference type="EMBL" id="EHR51278.1"/>
    </source>
</evidence>
<dbReference type="InterPro" id="IPR005754">
    <property type="entry name" value="Sortase"/>
</dbReference>
<keyword evidence="3" id="KW-0732">Signal</keyword>
<organism evidence="4 5">
    <name type="scientific">Saccharomonospora marina XMU15</name>
    <dbReference type="NCBI Taxonomy" id="882083"/>
    <lineage>
        <taxon>Bacteria</taxon>
        <taxon>Bacillati</taxon>
        <taxon>Actinomycetota</taxon>
        <taxon>Actinomycetes</taxon>
        <taxon>Pseudonocardiales</taxon>
        <taxon>Pseudonocardiaceae</taxon>
        <taxon>Saccharomonospora</taxon>
    </lineage>
</organism>
<dbReference type="CDD" id="cd05829">
    <property type="entry name" value="Sortase_F"/>
    <property type="match status" value="1"/>
</dbReference>
<dbReference type="InterPro" id="IPR042001">
    <property type="entry name" value="Sortase_F"/>
</dbReference>
<dbReference type="STRING" id="882083.SacmaDRAFT_3042"/>
<feature type="region of interest" description="Disordered" evidence="2">
    <location>
        <begin position="31"/>
        <end position="74"/>
    </location>
</feature>
<protein>
    <submittedName>
        <fullName evidence="4">Sortase (Surface protein transpeptidase)</fullName>
    </submittedName>
</protein>
<dbReference type="AlphaFoldDB" id="H5X6Q7"/>
<dbReference type="EMBL" id="CM001439">
    <property type="protein sequence ID" value="EHR51278.1"/>
    <property type="molecule type" value="Genomic_DNA"/>
</dbReference>